<dbReference type="PANTHER" id="PTHR43537:SF24">
    <property type="entry name" value="GLUCONATE OPERON TRANSCRIPTIONAL REPRESSOR"/>
    <property type="match status" value="1"/>
</dbReference>
<dbReference type="Gene3D" id="1.20.120.530">
    <property type="entry name" value="GntR ligand-binding domain-like"/>
    <property type="match status" value="1"/>
</dbReference>
<gene>
    <name evidence="6" type="ORF">SAMN04515671_1174</name>
</gene>
<dbReference type="InterPro" id="IPR008920">
    <property type="entry name" value="TF_FadR/GntR_C"/>
</dbReference>
<evidence type="ECO:0000256" key="2">
    <source>
        <dbReference type="ARBA" id="ARBA00023125"/>
    </source>
</evidence>
<dbReference type="SMART" id="SM00345">
    <property type="entry name" value="HTH_GNTR"/>
    <property type="match status" value="1"/>
</dbReference>
<dbReference type="EMBL" id="LT629710">
    <property type="protein sequence ID" value="SDO51212.1"/>
    <property type="molecule type" value="Genomic_DNA"/>
</dbReference>
<reference evidence="6 7" key="1">
    <citation type="submission" date="2016-10" db="EMBL/GenBank/DDBJ databases">
        <authorList>
            <person name="de Groot N.N."/>
        </authorList>
    </citation>
    <scope>NUCLEOTIDE SEQUENCE [LARGE SCALE GENOMIC DNA]</scope>
    <source>
        <strain evidence="7">P4-7,KCTC 19426,CECT 7604</strain>
    </source>
</reference>
<keyword evidence="2 6" id="KW-0238">DNA-binding</keyword>
<dbReference type="RefSeq" id="WP_231988380.1">
    <property type="nucleotide sequence ID" value="NZ_LT629710.1"/>
</dbReference>
<accession>A0A1H0K5Z8</accession>
<evidence type="ECO:0000256" key="4">
    <source>
        <dbReference type="SAM" id="MobiDB-lite"/>
    </source>
</evidence>
<dbReference type="Gene3D" id="1.10.10.10">
    <property type="entry name" value="Winged helix-like DNA-binding domain superfamily/Winged helix DNA-binding domain"/>
    <property type="match status" value="1"/>
</dbReference>
<dbReference type="AlphaFoldDB" id="A0A1H0K5Z8"/>
<dbReference type="GO" id="GO:0003677">
    <property type="term" value="F:DNA binding"/>
    <property type="evidence" value="ECO:0007669"/>
    <property type="project" value="UniProtKB-KW"/>
</dbReference>
<keyword evidence="3" id="KW-0804">Transcription</keyword>
<dbReference type="InterPro" id="IPR000524">
    <property type="entry name" value="Tscrpt_reg_HTH_GntR"/>
</dbReference>
<protein>
    <submittedName>
        <fullName evidence="6">DNA-binding transcriptional regulator, GntR family</fullName>
    </submittedName>
</protein>
<evidence type="ECO:0000313" key="6">
    <source>
        <dbReference type="EMBL" id="SDO51212.1"/>
    </source>
</evidence>
<evidence type="ECO:0000256" key="3">
    <source>
        <dbReference type="ARBA" id="ARBA00023163"/>
    </source>
</evidence>
<dbReference type="InterPro" id="IPR011711">
    <property type="entry name" value="GntR_C"/>
</dbReference>
<dbReference type="SUPFAM" id="SSF46785">
    <property type="entry name" value="Winged helix' DNA-binding domain"/>
    <property type="match status" value="1"/>
</dbReference>
<evidence type="ECO:0000313" key="7">
    <source>
        <dbReference type="Proteomes" id="UP000198741"/>
    </source>
</evidence>
<dbReference type="GO" id="GO:0003700">
    <property type="term" value="F:DNA-binding transcription factor activity"/>
    <property type="evidence" value="ECO:0007669"/>
    <property type="project" value="InterPro"/>
</dbReference>
<feature type="compositionally biased region" description="Basic and acidic residues" evidence="4">
    <location>
        <begin position="247"/>
        <end position="257"/>
    </location>
</feature>
<dbReference type="CDD" id="cd07377">
    <property type="entry name" value="WHTH_GntR"/>
    <property type="match status" value="1"/>
</dbReference>
<evidence type="ECO:0000259" key="5">
    <source>
        <dbReference type="PROSITE" id="PS50949"/>
    </source>
</evidence>
<dbReference type="PROSITE" id="PS50949">
    <property type="entry name" value="HTH_GNTR"/>
    <property type="match status" value="1"/>
</dbReference>
<feature type="region of interest" description="Disordered" evidence="4">
    <location>
        <begin position="230"/>
        <end position="257"/>
    </location>
</feature>
<dbReference type="SUPFAM" id="SSF48008">
    <property type="entry name" value="GntR ligand-binding domain-like"/>
    <property type="match status" value="1"/>
</dbReference>
<name>A0A1H0K5Z8_9ACTN</name>
<dbReference type="STRING" id="1090615.SAMN04515671_1174"/>
<dbReference type="SMART" id="SM00895">
    <property type="entry name" value="FCD"/>
    <property type="match status" value="1"/>
</dbReference>
<keyword evidence="7" id="KW-1185">Reference proteome</keyword>
<evidence type="ECO:0000256" key="1">
    <source>
        <dbReference type="ARBA" id="ARBA00023015"/>
    </source>
</evidence>
<dbReference type="InterPro" id="IPR036388">
    <property type="entry name" value="WH-like_DNA-bd_sf"/>
</dbReference>
<keyword evidence="1" id="KW-0805">Transcription regulation</keyword>
<proteinExistence type="predicted"/>
<dbReference type="PANTHER" id="PTHR43537">
    <property type="entry name" value="TRANSCRIPTIONAL REGULATOR, GNTR FAMILY"/>
    <property type="match status" value="1"/>
</dbReference>
<dbReference type="InterPro" id="IPR036390">
    <property type="entry name" value="WH_DNA-bd_sf"/>
</dbReference>
<dbReference type="Proteomes" id="UP000198741">
    <property type="component" value="Chromosome I"/>
</dbReference>
<organism evidence="6 7">
    <name type="scientific">Nakamurella panacisegetis</name>
    <dbReference type="NCBI Taxonomy" id="1090615"/>
    <lineage>
        <taxon>Bacteria</taxon>
        <taxon>Bacillati</taxon>
        <taxon>Actinomycetota</taxon>
        <taxon>Actinomycetes</taxon>
        <taxon>Nakamurellales</taxon>
        <taxon>Nakamurellaceae</taxon>
        <taxon>Nakamurella</taxon>
    </lineage>
</organism>
<dbReference type="Pfam" id="PF00392">
    <property type="entry name" value="GntR"/>
    <property type="match status" value="1"/>
</dbReference>
<feature type="domain" description="HTH gntR-type" evidence="5">
    <location>
        <begin position="20"/>
        <end position="87"/>
    </location>
</feature>
<dbReference type="Pfam" id="PF07729">
    <property type="entry name" value="FCD"/>
    <property type="match status" value="1"/>
</dbReference>
<sequence length="257" mass="27901">MPAARRPSTLIARLQCDRTTRSQAAILAELRRVILEGGVAPGTPIPVDQVAETFGVSRIPVRESLRTLIGEGLVDHRPHSGYLVAQLTVEEFKGLYTVRGVLEKAALASAVELATPADDAVAVDALAALDRAMSDNDFHGYHVQSRRFHLALVTPSRMRPLLGMLESAWNVTEPFQPMAHIDQAQRGRLHAEHRAMLDHFVARQAAALLAVASRHLDHLDTSIAALPVDTGLFTEPDGDTGSPPHRPRPDGRRGVPS</sequence>